<dbReference type="Proteomes" id="UP000595636">
    <property type="component" value="Chromosome"/>
</dbReference>
<organism evidence="1 2">
    <name type="scientific">Streptomyces liliifuscus</name>
    <dbReference type="NCBI Taxonomy" id="2797636"/>
    <lineage>
        <taxon>Bacteria</taxon>
        <taxon>Bacillati</taxon>
        <taxon>Actinomycetota</taxon>
        <taxon>Actinomycetes</taxon>
        <taxon>Kitasatosporales</taxon>
        <taxon>Streptomycetaceae</taxon>
        <taxon>Streptomyces</taxon>
    </lineage>
</organism>
<evidence type="ECO:0000313" key="2">
    <source>
        <dbReference type="Proteomes" id="UP000595636"/>
    </source>
</evidence>
<sequence length="173" mass="18809">MDEESLQGPSGRYRDVLVDASGRQVWCRDWRQNLILDGLRRLLAALMKGDPQGARLTHWAVGTGDPSWDAGAVPPEAARRTRSQLYTETARQSLTAGQITFVGGAFTNRLEITAQFTTADIPGGPATWSLREFGVFGGGTGAAGSGVLVNHRIHPRIDMQAGFSLQRTLRLTF</sequence>
<proteinExistence type="predicted"/>
<keyword evidence="2" id="KW-1185">Reference proteome</keyword>
<protein>
    <submittedName>
        <fullName evidence="1">Uncharacterized protein</fullName>
    </submittedName>
</protein>
<name>A0A7T7L163_9ACTN</name>
<accession>A0A7T7L163</accession>
<dbReference type="EMBL" id="CP066831">
    <property type="protein sequence ID" value="QQM44572.1"/>
    <property type="molecule type" value="Genomic_DNA"/>
</dbReference>
<dbReference type="KEGG" id="slf:JEQ17_37655"/>
<gene>
    <name evidence="1" type="ORF">JEQ17_37655</name>
</gene>
<dbReference type="AlphaFoldDB" id="A0A7T7L163"/>
<reference evidence="1 2" key="1">
    <citation type="submission" date="2020-12" db="EMBL/GenBank/DDBJ databases">
        <title>A novel species.</title>
        <authorList>
            <person name="Li K."/>
        </authorList>
    </citation>
    <scope>NUCLEOTIDE SEQUENCE [LARGE SCALE GENOMIC DNA]</scope>
    <source>
        <strain evidence="1 2">ZYC-3</strain>
    </source>
</reference>
<dbReference type="RefSeq" id="WP_200399418.1">
    <property type="nucleotide sequence ID" value="NZ_CP066831.1"/>
</dbReference>
<evidence type="ECO:0000313" key="1">
    <source>
        <dbReference type="EMBL" id="QQM44572.1"/>
    </source>
</evidence>